<feature type="domain" description="Reverse transcriptase" evidence="1">
    <location>
        <begin position="30"/>
        <end position="128"/>
    </location>
</feature>
<keyword evidence="3" id="KW-1185">Reference proteome</keyword>
<dbReference type="Pfam" id="PF00078">
    <property type="entry name" value="RVT_1"/>
    <property type="match status" value="1"/>
</dbReference>
<dbReference type="AlphaFoldDB" id="A0AAD9P6H2"/>
<dbReference type="SUPFAM" id="SSF56672">
    <property type="entry name" value="DNA/RNA polymerases"/>
    <property type="match status" value="1"/>
</dbReference>
<gene>
    <name evidence="2" type="ORF">NP493_115g03011</name>
</gene>
<proteinExistence type="predicted"/>
<reference evidence="2" key="1">
    <citation type="journal article" date="2023" name="Mol. Biol. Evol.">
        <title>Third-Generation Sequencing Reveals the Adaptive Role of the Epigenome in Three Deep-Sea Polychaetes.</title>
        <authorList>
            <person name="Perez M."/>
            <person name="Aroh O."/>
            <person name="Sun Y."/>
            <person name="Lan Y."/>
            <person name="Juniper S.K."/>
            <person name="Young C.R."/>
            <person name="Angers B."/>
            <person name="Qian P.Y."/>
        </authorList>
    </citation>
    <scope>NUCLEOTIDE SEQUENCE</scope>
    <source>
        <strain evidence="2">R07B-5</strain>
    </source>
</reference>
<comment type="caution">
    <text evidence="2">The sequence shown here is derived from an EMBL/GenBank/DDBJ whole genome shotgun (WGS) entry which is preliminary data.</text>
</comment>
<accession>A0AAD9P6H2</accession>
<dbReference type="Proteomes" id="UP001209878">
    <property type="component" value="Unassembled WGS sequence"/>
</dbReference>
<organism evidence="2 3">
    <name type="scientific">Ridgeia piscesae</name>
    <name type="common">Tubeworm</name>
    <dbReference type="NCBI Taxonomy" id="27915"/>
    <lineage>
        <taxon>Eukaryota</taxon>
        <taxon>Metazoa</taxon>
        <taxon>Spiralia</taxon>
        <taxon>Lophotrochozoa</taxon>
        <taxon>Annelida</taxon>
        <taxon>Polychaeta</taxon>
        <taxon>Sedentaria</taxon>
        <taxon>Canalipalpata</taxon>
        <taxon>Sabellida</taxon>
        <taxon>Siboglinidae</taxon>
        <taxon>Ridgeia</taxon>
    </lineage>
</organism>
<dbReference type="PANTHER" id="PTHR19446">
    <property type="entry name" value="REVERSE TRANSCRIPTASES"/>
    <property type="match status" value="1"/>
</dbReference>
<evidence type="ECO:0000313" key="3">
    <source>
        <dbReference type="Proteomes" id="UP001209878"/>
    </source>
</evidence>
<evidence type="ECO:0000259" key="1">
    <source>
        <dbReference type="Pfam" id="PF00078"/>
    </source>
</evidence>
<dbReference type="InterPro" id="IPR000477">
    <property type="entry name" value="RT_dom"/>
</dbReference>
<dbReference type="InterPro" id="IPR043502">
    <property type="entry name" value="DNA/RNA_pol_sf"/>
</dbReference>
<sequence>MCLTSFFAHGFLPESMLSVVLVPVIKDKAGKISSKDNYRPIALASVFSKIIEVIILGRIEIFLDTNPNQFGFKKKHDTDQCIYVIKEINDLYQTLNGSVFVCFIDASKVFDTGNHRMLFKNLSERGVPVYIL</sequence>
<dbReference type="EMBL" id="JAODUO010000114">
    <property type="protein sequence ID" value="KAK2189073.1"/>
    <property type="molecule type" value="Genomic_DNA"/>
</dbReference>
<protein>
    <recommendedName>
        <fullName evidence="1">Reverse transcriptase domain-containing protein</fullName>
    </recommendedName>
</protein>
<name>A0AAD9P6H2_RIDPI</name>
<evidence type="ECO:0000313" key="2">
    <source>
        <dbReference type="EMBL" id="KAK2189073.1"/>
    </source>
</evidence>